<organism evidence="5 6">
    <name type="scientific">Stieleria bergensis</name>
    <dbReference type="NCBI Taxonomy" id="2528025"/>
    <lineage>
        <taxon>Bacteria</taxon>
        <taxon>Pseudomonadati</taxon>
        <taxon>Planctomycetota</taxon>
        <taxon>Planctomycetia</taxon>
        <taxon>Pirellulales</taxon>
        <taxon>Pirellulaceae</taxon>
        <taxon>Stieleria</taxon>
    </lineage>
</organism>
<dbReference type="Gene3D" id="3.40.605.10">
    <property type="entry name" value="Aldehyde Dehydrogenase, Chain A, domain 1"/>
    <property type="match status" value="1"/>
</dbReference>
<protein>
    <submittedName>
        <fullName evidence="5">2-aminomuconic 6-semialdehyde dehydrogenase</fullName>
        <ecNumber evidence="5">1.2.1.32</ecNumber>
    </submittedName>
</protein>
<evidence type="ECO:0000256" key="1">
    <source>
        <dbReference type="ARBA" id="ARBA00009986"/>
    </source>
</evidence>
<dbReference type="EMBL" id="CP036272">
    <property type="protein sequence ID" value="QDT61038.1"/>
    <property type="molecule type" value="Genomic_DNA"/>
</dbReference>
<evidence type="ECO:0000313" key="6">
    <source>
        <dbReference type="Proteomes" id="UP000315003"/>
    </source>
</evidence>
<dbReference type="Pfam" id="PF00171">
    <property type="entry name" value="Aldedh"/>
    <property type="match status" value="1"/>
</dbReference>
<proteinExistence type="inferred from homology"/>
<dbReference type="GO" id="GO:0047102">
    <property type="term" value="F:aminomuconate-semialdehyde dehydrogenase activity"/>
    <property type="evidence" value="ECO:0007669"/>
    <property type="project" value="UniProtKB-EC"/>
</dbReference>
<reference evidence="5 6" key="1">
    <citation type="submission" date="2019-02" db="EMBL/GenBank/DDBJ databases">
        <title>Deep-cultivation of Planctomycetes and their phenomic and genomic characterization uncovers novel biology.</title>
        <authorList>
            <person name="Wiegand S."/>
            <person name="Jogler M."/>
            <person name="Boedeker C."/>
            <person name="Pinto D."/>
            <person name="Vollmers J."/>
            <person name="Rivas-Marin E."/>
            <person name="Kohn T."/>
            <person name="Peeters S.H."/>
            <person name="Heuer A."/>
            <person name="Rast P."/>
            <person name="Oberbeckmann S."/>
            <person name="Bunk B."/>
            <person name="Jeske O."/>
            <person name="Meyerdierks A."/>
            <person name="Storesund J.E."/>
            <person name="Kallscheuer N."/>
            <person name="Luecker S."/>
            <person name="Lage O.M."/>
            <person name="Pohl T."/>
            <person name="Merkel B.J."/>
            <person name="Hornburger P."/>
            <person name="Mueller R.-W."/>
            <person name="Bruemmer F."/>
            <person name="Labrenz M."/>
            <person name="Spormann A.M."/>
            <person name="Op den Camp H."/>
            <person name="Overmann J."/>
            <person name="Amann R."/>
            <person name="Jetten M.S.M."/>
            <person name="Mascher T."/>
            <person name="Medema M.H."/>
            <person name="Devos D.P."/>
            <person name="Kaster A.-K."/>
            <person name="Ovreas L."/>
            <person name="Rohde M."/>
            <person name="Galperin M.Y."/>
            <person name="Jogler C."/>
        </authorList>
    </citation>
    <scope>NUCLEOTIDE SEQUENCE [LARGE SCALE GENOMIC DNA]</scope>
    <source>
        <strain evidence="5 6">SV_7m_r</strain>
    </source>
</reference>
<name>A0A517SY13_9BACT</name>
<dbReference type="InterPro" id="IPR015590">
    <property type="entry name" value="Aldehyde_DH_dom"/>
</dbReference>
<keyword evidence="6" id="KW-1185">Reference proteome</keyword>
<evidence type="ECO:0000259" key="4">
    <source>
        <dbReference type="Pfam" id="PF00171"/>
    </source>
</evidence>
<evidence type="ECO:0000256" key="3">
    <source>
        <dbReference type="ARBA" id="ARBA00023027"/>
    </source>
</evidence>
<dbReference type="InterPro" id="IPR016161">
    <property type="entry name" value="Ald_DH/histidinol_DH"/>
</dbReference>
<keyword evidence="3" id="KW-0520">NAD</keyword>
<dbReference type="SUPFAM" id="SSF53720">
    <property type="entry name" value="ALDH-like"/>
    <property type="match status" value="1"/>
</dbReference>
<comment type="similarity">
    <text evidence="1">Belongs to the aldehyde dehydrogenase family.</text>
</comment>
<sequence length="479" mass="51964">MITLQPLRWGKPYESMELKDVVHFDTGEPIARFGSVGGGIVARDMKRAGNARKALLQHSPDELLSMCKKAAELFESADLPVGDSTQSVDQFVHQQSASTGLPEHMCRSNMKKNGFVLANMEEILQCLTRGLDLSILSRGYGDEGRGVTVSYQAQTPILGAVLPNNSPGVHTLWLPAIPLQVGLALKPGSQEPWTPYRMVSAFIEAGVPREAFGLYPGGHDAGGAIMTKTPRSMIFGSAQTVAQHAGNPKVQAHGPGWSKVILCDDVVDDWELYLDMMVESVLSNSGRSCINCSGIWASRHTREISQAIAERIGSVDVLPPTDPGAQLAAFTVPAMATGTYAMVEQDLAESGVTDMTADYGEKLIEKEHCAYLRPMVVHADSPERGVAMKEYMFPFVSVVECPQAEMLRRIGPTLVGTVLTRDESFIEAAGACTEIDRLNVGPIPTNRLNWLQPHEGNIIDFLFRSRAYQVAELPVGATA</sequence>
<evidence type="ECO:0000256" key="2">
    <source>
        <dbReference type="ARBA" id="ARBA00023002"/>
    </source>
</evidence>
<accession>A0A517SY13</accession>
<dbReference type="PANTHER" id="PTHR43720">
    <property type="entry name" value="2-AMINOMUCONIC SEMIALDEHYDE DEHYDROGENASE"/>
    <property type="match status" value="1"/>
</dbReference>
<dbReference type="InterPro" id="IPR016163">
    <property type="entry name" value="Ald_DH_C"/>
</dbReference>
<keyword evidence="2 5" id="KW-0560">Oxidoreductase</keyword>
<dbReference type="Proteomes" id="UP000315003">
    <property type="component" value="Chromosome"/>
</dbReference>
<feature type="domain" description="Aldehyde dehydrogenase" evidence="4">
    <location>
        <begin position="26"/>
        <end position="408"/>
    </location>
</feature>
<dbReference type="RefSeq" id="WP_145274614.1">
    <property type="nucleotide sequence ID" value="NZ_CP036272.1"/>
</dbReference>
<dbReference type="EC" id="1.2.1.32" evidence="5"/>
<dbReference type="InterPro" id="IPR016162">
    <property type="entry name" value="Ald_DH_N"/>
</dbReference>
<dbReference type="OrthoDB" id="229416at2"/>
<dbReference type="AlphaFoldDB" id="A0A517SY13"/>
<dbReference type="PANTHER" id="PTHR43720:SF2">
    <property type="entry name" value="2-AMINOMUCONIC SEMIALDEHYDE DEHYDROGENASE"/>
    <property type="match status" value="1"/>
</dbReference>
<evidence type="ECO:0000313" key="5">
    <source>
        <dbReference type="EMBL" id="QDT61038.1"/>
    </source>
</evidence>
<dbReference type="Gene3D" id="3.40.309.10">
    <property type="entry name" value="Aldehyde Dehydrogenase, Chain A, domain 2"/>
    <property type="match status" value="1"/>
</dbReference>
<gene>
    <name evidence="5" type="primary">amnC</name>
    <name evidence="5" type="ORF">SV7mr_35680</name>
</gene>